<feature type="compositionally biased region" description="Basic and acidic residues" evidence="1">
    <location>
        <begin position="7"/>
        <end position="19"/>
    </location>
</feature>
<protein>
    <submittedName>
        <fullName evidence="3">Uncharacterized protein</fullName>
    </submittedName>
</protein>
<sequence>MVGLKTSLEKEPLVTERPEGVVGGGDLPPRPPPPPDPPTVKTNNSVDMNYIDEQLTIISKRHKRSHCPEFLTALWMSFAAFTITFISFYIYVYLRLGYLGGSKESLFFGSPWNNESRVGSEVFFHHIVPRGGVLPFDIYSDFLSVTSREFPNLKFSVYFLLDDSLESYKRGSRMTTSMSFTKWVHHMDLPLKLRIKKFIKYHPNVNIIVMTLSNYMMRTPLKSKYNMMPRDFLEFYIRVLSVYLHGGAGLDLAAFNHLYATHQKINSQIAVILQTHNNGYTLEEYEMMIQSLQNNADDKTISSLFVLLSSMMDEAKSFLDSRFLPAFLFDGPTSNYAQLPKQRSRRAPLILRASPFSIVPIKPGNTFNDSKHNDTKDKSLDVAQNGTTSEIITTETNISIGIVNDSYIDNMDKENKQSKANDADKAKEINVVKITEINDEKNSKSIQAITTKPCTTTTCRLQAARLPEFPDLAIWSNQLAPYLLSPFGDMARQERLYSPPTADYRRYPQVVQATDDNIRYPQVVQATDDNRRYPQVVQNTADNRRYPQVVQAVDKNFISLDQYGEFMVATGRYHPLLEQVLLSGNYNLGPKFAIEVVIHEYCSGSMQYGDADDFCGTIHII</sequence>
<dbReference type="Proteomes" id="UP000823941">
    <property type="component" value="Chromosome 17"/>
</dbReference>
<feature type="region of interest" description="Disordered" evidence="1">
    <location>
        <begin position="1"/>
        <end position="45"/>
    </location>
</feature>
<accession>A0ABQ7QBX7</accession>
<reference evidence="3 4" key="1">
    <citation type="submission" date="2021-06" db="EMBL/GenBank/DDBJ databases">
        <title>A haploid diamondback moth (Plutella xylostella L.) genome assembly resolves 31 chromosomes and identifies a diamide resistance mutation.</title>
        <authorList>
            <person name="Ward C.M."/>
            <person name="Perry K.D."/>
            <person name="Baker G."/>
            <person name="Powis K."/>
            <person name="Heckel D.G."/>
            <person name="Baxter S.W."/>
        </authorList>
    </citation>
    <scope>NUCLEOTIDE SEQUENCE [LARGE SCALE GENOMIC DNA]</scope>
    <source>
        <strain evidence="3 4">LV</strain>
        <tissue evidence="3">Single pupa</tissue>
    </source>
</reference>
<feature type="compositionally biased region" description="Pro residues" evidence="1">
    <location>
        <begin position="28"/>
        <end position="38"/>
    </location>
</feature>
<keyword evidence="2" id="KW-0472">Membrane</keyword>
<evidence type="ECO:0000313" key="3">
    <source>
        <dbReference type="EMBL" id="KAG7302634.1"/>
    </source>
</evidence>
<organism evidence="3 4">
    <name type="scientific">Plutella xylostella</name>
    <name type="common">Diamondback moth</name>
    <name type="synonym">Plutella maculipennis</name>
    <dbReference type="NCBI Taxonomy" id="51655"/>
    <lineage>
        <taxon>Eukaryota</taxon>
        <taxon>Metazoa</taxon>
        <taxon>Ecdysozoa</taxon>
        <taxon>Arthropoda</taxon>
        <taxon>Hexapoda</taxon>
        <taxon>Insecta</taxon>
        <taxon>Pterygota</taxon>
        <taxon>Neoptera</taxon>
        <taxon>Endopterygota</taxon>
        <taxon>Lepidoptera</taxon>
        <taxon>Glossata</taxon>
        <taxon>Ditrysia</taxon>
        <taxon>Yponomeutoidea</taxon>
        <taxon>Plutellidae</taxon>
        <taxon>Plutella</taxon>
    </lineage>
</organism>
<keyword evidence="2" id="KW-0812">Transmembrane</keyword>
<evidence type="ECO:0000256" key="2">
    <source>
        <dbReference type="SAM" id="Phobius"/>
    </source>
</evidence>
<evidence type="ECO:0000256" key="1">
    <source>
        <dbReference type="SAM" id="MobiDB-lite"/>
    </source>
</evidence>
<evidence type="ECO:0000313" key="4">
    <source>
        <dbReference type="Proteomes" id="UP000823941"/>
    </source>
</evidence>
<keyword evidence="2" id="KW-1133">Transmembrane helix</keyword>
<dbReference type="EMBL" id="JAHIBW010000017">
    <property type="protein sequence ID" value="KAG7302634.1"/>
    <property type="molecule type" value="Genomic_DNA"/>
</dbReference>
<keyword evidence="4" id="KW-1185">Reference proteome</keyword>
<feature type="transmembrane region" description="Helical" evidence="2">
    <location>
        <begin position="70"/>
        <end position="94"/>
    </location>
</feature>
<comment type="caution">
    <text evidence="3">The sequence shown here is derived from an EMBL/GenBank/DDBJ whole genome shotgun (WGS) entry which is preliminary data.</text>
</comment>
<name>A0ABQ7QBX7_PLUXY</name>
<proteinExistence type="predicted"/>
<gene>
    <name evidence="3" type="ORF">JYU34_012581</name>
</gene>